<dbReference type="RefSeq" id="WP_075725447.1">
    <property type="nucleotide sequence ID" value="NZ_LTDM01000011.1"/>
</dbReference>
<evidence type="ECO:0000313" key="3">
    <source>
        <dbReference type="Proteomes" id="UP000186112"/>
    </source>
</evidence>
<keyword evidence="1" id="KW-0472">Membrane</keyword>
<dbReference type="PANTHER" id="PTHR40044">
    <property type="entry name" value="INTEGRAL MEMBRANE PROTEIN-RELATED"/>
    <property type="match status" value="1"/>
</dbReference>
<dbReference type="Proteomes" id="UP000186112">
    <property type="component" value="Unassembled WGS sequence"/>
</dbReference>
<comment type="caution">
    <text evidence="2">The sequence shown here is derived from an EMBL/GenBank/DDBJ whole genome shotgun (WGS) entry which is preliminary data.</text>
</comment>
<keyword evidence="1" id="KW-0812">Transmembrane</keyword>
<name>A0A1U7M778_TISCR</name>
<organism evidence="2 3">
    <name type="scientific">Tissierella creatinophila DSM 6911</name>
    <dbReference type="NCBI Taxonomy" id="1123403"/>
    <lineage>
        <taxon>Bacteria</taxon>
        <taxon>Bacillati</taxon>
        <taxon>Bacillota</taxon>
        <taxon>Tissierellia</taxon>
        <taxon>Tissierellales</taxon>
        <taxon>Tissierellaceae</taxon>
        <taxon>Tissierella</taxon>
    </lineage>
</organism>
<keyword evidence="1" id="KW-1133">Transmembrane helix</keyword>
<evidence type="ECO:0000256" key="1">
    <source>
        <dbReference type="SAM" id="Phobius"/>
    </source>
</evidence>
<dbReference type="PANTHER" id="PTHR40044:SF1">
    <property type="entry name" value="INTEGRAL MEMBRANE PROTEIN"/>
    <property type="match status" value="1"/>
</dbReference>
<dbReference type="InterPro" id="IPR010387">
    <property type="entry name" value="QueT"/>
</dbReference>
<gene>
    <name evidence="2" type="ORF">TICRE_08360</name>
</gene>
<dbReference type="Pfam" id="PF06177">
    <property type="entry name" value="QueT"/>
    <property type="match status" value="1"/>
</dbReference>
<feature type="transmembrane region" description="Helical" evidence="1">
    <location>
        <begin position="109"/>
        <end position="132"/>
    </location>
</feature>
<keyword evidence="3" id="KW-1185">Reference proteome</keyword>
<feature type="transmembrane region" description="Helical" evidence="1">
    <location>
        <begin position="20"/>
        <end position="40"/>
    </location>
</feature>
<sequence length="165" mass="17944">MNSKSILIGKESMTTTRKVAISGVCVGLYVILMYLTQGFAFGQYQIRIATSFYALSAIHPFLIVPLAVGNMMSNIIMGGLGFFDILGGLVVGIVTSTSIYLVKKLKLNDWFIAIPIIFGPGLIVPIWLSIILNIPYKILATSLCIGQIIPGIVGVILIKQLRNRI</sequence>
<accession>A0A1U7M778</accession>
<feature type="transmembrane region" description="Helical" evidence="1">
    <location>
        <begin position="52"/>
        <end position="69"/>
    </location>
</feature>
<reference evidence="2 3" key="1">
    <citation type="submission" date="2016-02" db="EMBL/GenBank/DDBJ databases">
        <title>Genome sequence of Tissierella creatinophila DSM 6911.</title>
        <authorList>
            <person name="Poehlein A."/>
            <person name="Daniel R."/>
        </authorList>
    </citation>
    <scope>NUCLEOTIDE SEQUENCE [LARGE SCALE GENOMIC DNA]</scope>
    <source>
        <strain evidence="2 3">DSM 6911</strain>
    </source>
</reference>
<protein>
    <submittedName>
        <fullName evidence="2">QueT transporter</fullName>
    </submittedName>
</protein>
<dbReference type="EMBL" id="LTDM01000011">
    <property type="protein sequence ID" value="OLS03135.1"/>
    <property type="molecule type" value="Genomic_DNA"/>
</dbReference>
<feature type="transmembrane region" description="Helical" evidence="1">
    <location>
        <begin position="138"/>
        <end position="158"/>
    </location>
</feature>
<dbReference type="AlphaFoldDB" id="A0A1U7M778"/>
<feature type="transmembrane region" description="Helical" evidence="1">
    <location>
        <begin position="75"/>
        <end position="102"/>
    </location>
</feature>
<evidence type="ECO:0000313" key="2">
    <source>
        <dbReference type="EMBL" id="OLS03135.1"/>
    </source>
</evidence>
<proteinExistence type="predicted"/>